<evidence type="ECO:0000313" key="2">
    <source>
        <dbReference type="EMBL" id="NOT33535.1"/>
    </source>
</evidence>
<keyword evidence="1" id="KW-0732">Signal</keyword>
<gene>
    <name evidence="2" type="ORF">HOP12_05110</name>
</gene>
<protein>
    <submittedName>
        <fullName evidence="2">VCBS repeat-containing protein</fullName>
    </submittedName>
</protein>
<dbReference type="Proteomes" id="UP000580839">
    <property type="component" value="Unassembled WGS sequence"/>
</dbReference>
<dbReference type="AlphaFoldDB" id="A0A849SNP2"/>
<dbReference type="InterPro" id="IPR013517">
    <property type="entry name" value="FG-GAP"/>
</dbReference>
<proteinExistence type="predicted"/>
<dbReference type="PANTHER" id="PTHR46580:SF2">
    <property type="entry name" value="MAM DOMAIN-CONTAINING PROTEIN"/>
    <property type="match status" value="1"/>
</dbReference>
<organism evidence="2 3">
    <name type="scientific">Eiseniibacteriota bacterium</name>
    <dbReference type="NCBI Taxonomy" id="2212470"/>
    <lineage>
        <taxon>Bacteria</taxon>
        <taxon>Candidatus Eiseniibacteriota</taxon>
    </lineage>
</organism>
<dbReference type="SUPFAM" id="SSF69318">
    <property type="entry name" value="Integrin alpha N-terminal domain"/>
    <property type="match status" value="3"/>
</dbReference>
<dbReference type="PANTHER" id="PTHR46580">
    <property type="entry name" value="SENSOR KINASE-RELATED"/>
    <property type="match status" value="1"/>
</dbReference>
<dbReference type="EMBL" id="JABFRW010000055">
    <property type="protein sequence ID" value="NOT33535.1"/>
    <property type="molecule type" value="Genomic_DNA"/>
</dbReference>
<reference evidence="2 3" key="1">
    <citation type="submission" date="2020-04" db="EMBL/GenBank/DDBJ databases">
        <title>Metagenomic profiling of ammonia- and methane-oxidizing microorganisms in a Dutch drinking water treatment plant.</title>
        <authorList>
            <person name="Poghosyan L."/>
            <person name="Leucker S."/>
        </authorList>
    </citation>
    <scope>NUCLEOTIDE SEQUENCE [LARGE SCALE GENOMIC DNA]</scope>
    <source>
        <strain evidence="2">S-RSF-IL-03</strain>
    </source>
</reference>
<dbReference type="Pfam" id="PF13517">
    <property type="entry name" value="FG-GAP_3"/>
    <property type="match status" value="3"/>
</dbReference>
<sequence>MLSTGRTPEQPSFEMDFKVVTWRWRVPGSWVVIASLGLALASPAITRAASFEPTVIYPILGDVATGSPVVGDLDEDGRLDVVGQDRTLPGVALWMSSAAGPLVEGPHLAISGCVSFKLARVDSDAHLDLVVMRSAPSPRVEVFRGLGNGNFMPGVESLLTTLPAGWCVGEVTGDASLDLVAVGTASFDILSGNGSGGFTPLSTTQIPAGYGPSVVADLNGDAQSEIVLSRARYDDGAATVLVVRDDVISGWVVDQSLPGPACLSISFTVRDLDMDNRPDILVASECGGAELYWNQGDGTFGATTLALEANPDSLLAAKAAQAAGAPLFWNGSEAAGDAELLLNAADEPWVPADLDGDGRPELVRTARSVGGRLGTARIRADRSVAEFFDGALGGNVENRYGAVRLAAGDADGDGREEVFALLPEPPGGGIFKGLAVVTRRRGAHVSLPELYAIPATDSLIGIGDVSPTPGPELVFRGPGGVRVTRERPDGDLDPFEILRPDVRGALPPFSGGGHRLIALSNGTITTLEKLIGSGMTTMLGSIAAPAVIASGDLNGDGLTDVIAHTLSGGVTPFLGQSGGGFTTAATLEVPGDGWGTAFSLGDLDRDGHDELIVGVDGPGVDGIDSLVVYGLAGSSVFQRNRAITFGPFSDNHGPLHPSFVAVAEFSGDSRPDLLLNLGGPGHSNLRLLVQLADGSFDFRASPGRIDSEGYPTPAYGDLDGDGDLDVASTGLFDGYSSALRIGFNDGSGGEAGNFFTFLPTYYTREAYVGDLDSDGAGDVAAWVALTASSSPSVVIAHGKPQNFPTAVRFHWLEATAGSRGVHLRWGYQADPGTLMTLERWSDSSWNIADTQVASGSGSAEFTDSHAASGASHRYRVLYVVNGKSLTSPEVVVTLRRQAITLRVLDSARSSSSLRLALDSLQPGPARLDLFDVGGRRIAELRMHATAPSQTVDWSLPGSMASGLYWISLDQSGERVSTRVAIAK</sequence>
<dbReference type="Gene3D" id="2.130.10.130">
    <property type="entry name" value="Integrin alpha, N-terminal"/>
    <property type="match status" value="2"/>
</dbReference>
<evidence type="ECO:0000313" key="3">
    <source>
        <dbReference type="Proteomes" id="UP000580839"/>
    </source>
</evidence>
<evidence type="ECO:0000256" key="1">
    <source>
        <dbReference type="ARBA" id="ARBA00022729"/>
    </source>
</evidence>
<accession>A0A849SNP2</accession>
<comment type="caution">
    <text evidence="2">The sequence shown here is derived from an EMBL/GenBank/DDBJ whole genome shotgun (WGS) entry which is preliminary data.</text>
</comment>
<name>A0A849SNP2_UNCEI</name>
<dbReference type="InterPro" id="IPR028994">
    <property type="entry name" value="Integrin_alpha_N"/>
</dbReference>